<protein>
    <recommendedName>
        <fullName evidence="3">TAXI family TRAP transporter solute-binding subunit</fullName>
    </recommendedName>
</protein>
<dbReference type="Pfam" id="PF16868">
    <property type="entry name" value="NMT1_3"/>
    <property type="match status" value="1"/>
</dbReference>
<comment type="caution">
    <text evidence="1">The sequence shown here is derived from an EMBL/GenBank/DDBJ whole genome shotgun (WGS) entry which is preliminary data.</text>
</comment>
<evidence type="ECO:0000313" key="1">
    <source>
        <dbReference type="EMBL" id="GGA77264.1"/>
    </source>
</evidence>
<sequence>MVPTRRARYYTVGSALAAAIENSASTRTIVQPYTGSSVYLPLLPSGEVTIGISNALDFGRAYSDPANPIKELRALARIYTTPYGYLVPRSSGITDYAGLKGKPIARDLKAQLSLTSTNTALLAAGGLNEGDYEQVTIGNVQEGLGLLVEGKVAATATIPGSPQSQQTHATIPGGIRYLTLEDTPETNKVLGEIAPGLSTFNVEPGEGMPSIDAPVTMIGLHQFLVVGASLPDEDVKKILTAVWDAWPRLQQDVPSLRSATVEEMAQPINAAPYHPAAIAFFKEKGIWSDANETHEDSFAK</sequence>
<accession>A0A916RYM9</accession>
<dbReference type="PANTHER" id="PTHR42941:SF1">
    <property type="entry name" value="SLL1037 PROTEIN"/>
    <property type="match status" value="1"/>
</dbReference>
<dbReference type="Gene3D" id="3.40.190.10">
    <property type="entry name" value="Periplasmic binding protein-like II"/>
    <property type="match status" value="2"/>
</dbReference>
<reference evidence="1" key="1">
    <citation type="journal article" date="2014" name="Int. J. Syst. Evol. Microbiol.">
        <title>Complete genome sequence of Corynebacterium casei LMG S-19264T (=DSM 44701T), isolated from a smear-ripened cheese.</title>
        <authorList>
            <consortium name="US DOE Joint Genome Institute (JGI-PGF)"/>
            <person name="Walter F."/>
            <person name="Albersmeier A."/>
            <person name="Kalinowski J."/>
            <person name="Ruckert C."/>
        </authorList>
    </citation>
    <scope>NUCLEOTIDE SEQUENCE</scope>
    <source>
        <strain evidence="1">CGMCC 1.15320</strain>
    </source>
</reference>
<keyword evidence="2" id="KW-1185">Reference proteome</keyword>
<dbReference type="PANTHER" id="PTHR42941">
    <property type="entry name" value="SLL1037 PROTEIN"/>
    <property type="match status" value="1"/>
</dbReference>
<gene>
    <name evidence="1" type="ORF">GCM10011385_34240</name>
</gene>
<name>A0A916RYM9_9HYPH</name>
<evidence type="ECO:0008006" key="3">
    <source>
        <dbReference type="Google" id="ProtNLM"/>
    </source>
</evidence>
<organism evidence="1 2">
    <name type="scientific">Nitratireductor aestuarii</name>
    <dbReference type="NCBI Taxonomy" id="1735103"/>
    <lineage>
        <taxon>Bacteria</taxon>
        <taxon>Pseudomonadati</taxon>
        <taxon>Pseudomonadota</taxon>
        <taxon>Alphaproteobacteria</taxon>
        <taxon>Hyphomicrobiales</taxon>
        <taxon>Phyllobacteriaceae</taxon>
        <taxon>Nitratireductor</taxon>
    </lineage>
</organism>
<dbReference type="AlphaFoldDB" id="A0A916RYM9"/>
<dbReference type="InterPro" id="IPR011852">
    <property type="entry name" value="TRAP_TAXI"/>
</dbReference>
<evidence type="ECO:0000313" key="2">
    <source>
        <dbReference type="Proteomes" id="UP000636264"/>
    </source>
</evidence>
<reference evidence="1" key="2">
    <citation type="submission" date="2020-09" db="EMBL/GenBank/DDBJ databases">
        <authorList>
            <person name="Sun Q."/>
            <person name="Zhou Y."/>
        </authorList>
    </citation>
    <scope>NUCLEOTIDE SEQUENCE</scope>
    <source>
        <strain evidence="1">CGMCC 1.15320</strain>
    </source>
</reference>
<dbReference type="NCBIfam" id="TIGR02122">
    <property type="entry name" value="TRAP_TAXI"/>
    <property type="match status" value="1"/>
</dbReference>
<proteinExistence type="predicted"/>
<dbReference type="RefSeq" id="WP_188722317.1">
    <property type="nucleotide sequence ID" value="NZ_BMIF01000012.1"/>
</dbReference>
<dbReference type="SUPFAM" id="SSF53850">
    <property type="entry name" value="Periplasmic binding protein-like II"/>
    <property type="match status" value="1"/>
</dbReference>
<dbReference type="EMBL" id="BMIF01000012">
    <property type="protein sequence ID" value="GGA77264.1"/>
    <property type="molecule type" value="Genomic_DNA"/>
</dbReference>
<dbReference type="Proteomes" id="UP000636264">
    <property type="component" value="Unassembled WGS sequence"/>
</dbReference>